<sequence length="436" mass="47015">MHRLNQAFMVKWRASGKSWLDDPQMRNIGTVTLGTTLAQAVSMAFVPIIARLFGPEAWGVLGTVTAIIGIVGPIAAFAYPLAVVLPQKPDHARHLVALSLAIASFVCLSLLTIGLGAVALYPFSLVTISGYALIPLIAVAIWCFALNEAAVQWLIREHRFREIAVVVVLVAIFNNAIRLGAGFVAPSALTLISIYVAGLALMFFANAGAAIRHGALGATHFRLLHLRNAALRYIDFLFYRSPQILLNSISQSIPILTLASFFDIMAAGYFTMAATILAIPVTLVGKAVSDVIYPGLAEKDRSGQQIYPLVRTYTIRLFGLGIVPFGAVIIWGEPLFSLVLGEQWSGAGDYARWISLWLFFAFINRPSLAAIPVIKVQRQFLLIEVVALACKALGFALVIAFGGSSLTAVAVFCTLSVAHNSVLIIWILNLAKGRAN</sequence>
<feature type="transmembrane region" description="Helical" evidence="6">
    <location>
        <begin position="159"/>
        <end position="177"/>
    </location>
</feature>
<evidence type="ECO:0000313" key="8">
    <source>
        <dbReference type="Proteomes" id="UP000596977"/>
    </source>
</evidence>
<keyword evidence="4 6" id="KW-1133">Transmembrane helix</keyword>
<keyword evidence="8" id="KW-1185">Reference proteome</keyword>
<organism evidence="7 8">
    <name type="scientific">Pelagibacterium lentulum</name>
    <dbReference type="NCBI Taxonomy" id="2029865"/>
    <lineage>
        <taxon>Bacteria</taxon>
        <taxon>Pseudomonadati</taxon>
        <taxon>Pseudomonadota</taxon>
        <taxon>Alphaproteobacteria</taxon>
        <taxon>Hyphomicrobiales</taxon>
        <taxon>Devosiaceae</taxon>
        <taxon>Pelagibacterium</taxon>
    </lineage>
</organism>
<feature type="transmembrane region" description="Helical" evidence="6">
    <location>
        <begin position="408"/>
        <end position="431"/>
    </location>
</feature>
<evidence type="ECO:0000256" key="3">
    <source>
        <dbReference type="ARBA" id="ARBA00022692"/>
    </source>
</evidence>
<feature type="transmembrane region" description="Helical" evidence="6">
    <location>
        <begin position="95"/>
        <end position="122"/>
    </location>
</feature>
<keyword evidence="5 6" id="KW-0472">Membrane</keyword>
<feature type="transmembrane region" description="Helical" evidence="6">
    <location>
        <begin position="381"/>
        <end position="402"/>
    </location>
</feature>
<gene>
    <name evidence="7" type="ORF">GCM10011499_02090</name>
</gene>
<feature type="transmembrane region" description="Helical" evidence="6">
    <location>
        <begin position="31"/>
        <end position="53"/>
    </location>
</feature>
<dbReference type="AlphaFoldDB" id="A0A916R475"/>
<comment type="subcellular location">
    <subcellularLocation>
        <location evidence="1">Cell membrane</location>
        <topology evidence="1">Multi-pass membrane protein</topology>
    </subcellularLocation>
</comment>
<protein>
    <recommendedName>
        <fullName evidence="9">Polysaccharide biosynthesis protein</fullName>
    </recommendedName>
</protein>
<evidence type="ECO:0008006" key="9">
    <source>
        <dbReference type="Google" id="ProtNLM"/>
    </source>
</evidence>
<feature type="transmembrane region" description="Helical" evidence="6">
    <location>
        <begin position="128"/>
        <end position="147"/>
    </location>
</feature>
<dbReference type="PANTHER" id="PTHR30250">
    <property type="entry name" value="PST FAMILY PREDICTED COLANIC ACID TRANSPORTER"/>
    <property type="match status" value="1"/>
</dbReference>
<feature type="transmembrane region" description="Helical" evidence="6">
    <location>
        <begin position="183"/>
        <end position="204"/>
    </location>
</feature>
<dbReference type="RefSeq" id="WP_127070649.1">
    <property type="nucleotide sequence ID" value="NZ_BMKB01000001.1"/>
</dbReference>
<evidence type="ECO:0000256" key="2">
    <source>
        <dbReference type="ARBA" id="ARBA00022475"/>
    </source>
</evidence>
<dbReference type="Pfam" id="PF13440">
    <property type="entry name" value="Polysacc_synt_3"/>
    <property type="match status" value="1"/>
</dbReference>
<proteinExistence type="predicted"/>
<dbReference type="GO" id="GO:0005886">
    <property type="term" value="C:plasma membrane"/>
    <property type="evidence" value="ECO:0007669"/>
    <property type="project" value="UniProtKB-SubCell"/>
</dbReference>
<dbReference type="InterPro" id="IPR050833">
    <property type="entry name" value="Poly_Biosynth_Transport"/>
</dbReference>
<feature type="transmembrane region" description="Helical" evidence="6">
    <location>
        <begin position="59"/>
        <end position="83"/>
    </location>
</feature>
<name>A0A916R475_9HYPH</name>
<reference evidence="7 8" key="1">
    <citation type="journal article" date="2014" name="Int. J. Syst. Evol. Microbiol.">
        <title>Complete genome sequence of Corynebacterium casei LMG S-19264T (=DSM 44701T), isolated from a smear-ripened cheese.</title>
        <authorList>
            <consortium name="US DOE Joint Genome Institute (JGI-PGF)"/>
            <person name="Walter F."/>
            <person name="Albersmeier A."/>
            <person name="Kalinowski J."/>
            <person name="Ruckert C."/>
        </authorList>
    </citation>
    <scope>NUCLEOTIDE SEQUENCE [LARGE SCALE GENOMIC DNA]</scope>
    <source>
        <strain evidence="7 8">CGMCC 1.15896</strain>
    </source>
</reference>
<feature type="transmembrane region" description="Helical" evidence="6">
    <location>
        <begin position="268"/>
        <end position="293"/>
    </location>
</feature>
<evidence type="ECO:0000256" key="5">
    <source>
        <dbReference type="ARBA" id="ARBA00023136"/>
    </source>
</evidence>
<feature type="transmembrane region" description="Helical" evidence="6">
    <location>
        <begin position="352"/>
        <end position="374"/>
    </location>
</feature>
<keyword evidence="3 6" id="KW-0812">Transmembrane</keyword>
<evidence type="ECO:0000256" key="4">
    <source>
        <dbReference type="ARBA" id="ARBA00022989"/>
    </source>
</evidence>
<evidence type="ECO:0000313" key="7">
    <source>
        <dbReference type="EMBL" id="GGA36324.1"/>
    </source>
</evidence>
<evidence type="ECO:0000256" key="6">
    <source>
        <dbReference type="SAM" id="Phobius"/>
    </source>
</evidence>
<feature type="transmembrane region" description="Helical" evidence="6">
    <location>
        <begin position="313"/>
        <end position="332"/>
    </location>
</feature>
<dbReference type="OrthoDB" id="7605542at2"/>
<keyword evidence="2" id="KW-1003">Cell membrane</keyword>
<evidence type="ECO:0000256" key="1">
    <source>
        <dbReference type="ARBA" id="ARBA00004651"/>
    </source>
</evidence>
<dbReference type="PANTHER" id="PTHR30250:SF28">
    <property type="entry name" value="POLYSACCHARIDE BIOSYNTHESIS PROTEIN"/>
    <property type="match status" value="1"/>
</dbReference>
<dbReference type="Proteomes" id="UP000596977">
    <property type="component" value="Unassembled WGS sequence"/>
</dbReference>
<comment type="caution">
    <text evidence="7">The sequence shown here is derived from an EMBL/GenBank/DDBJ whole genome shotgun (WGS) entry which is preliminary data.</text>
</comment>
<accession>A0A916R475</accession>
<dbReference type="EMBL" id="BMKB01000001">
    <property type="protein sequence ID" value="GGA36324.1"/>
    <property type="molecule type" value="Genomic_DNA"/>
</dbReference>